<dbReference type="SUPFAM" id="SSF101148">
    <property type="entry name" value="Plant invertase/pectin methylesterase inhibitor"/>
    <property type="match status" value="1"/>
</dbReference>
<evidence type="ECO:0000256" key="2">
    <source>
        <dbReference type="SAM" id="SignalP"/>
    </source>
</evidence>
<comment type="caution">
    <text evidence="4">The sequence shown here is derived from an EMBL/GenBank/DDBJ whole genome shotgun (WGS) entry which is preliminary data.</text>
</comment>
<dbReference type="InterPro" id="IPR006501">
    <property type="entry name" value="Pectinesterase_inhib_dom"/>
</dbReference>
<protein>
    <recommendedName>
        <fullName evidence="3">Pectinesterase inhibitor domain-containing protein</fullName>
    </recommendedName>
</protein>
<evidence type="ECO:0000313" key="4">
    <source>
        <dbReference type="EMBL" id="KAL3650440.1"/>
    </source>
</evidence>
<proteinExistence type="predicted"/>
<dbReference type="Proteomes" id="UP001632038">
    <property type="component" value="Unassembled WGS sequence"/>
</dbReference>
<dbReference type="EMBL" id="JAVIJP010000007">
    <property type="protein sequence ID" value="KAL3650440.1"/>
    <property type="molecule type" value="Genomic_DNA"/>
</dbReference>
<dbReference type="AlphaFoldDB" id="A0ABD3EBF6"/>
<feature type="chain" id="PRO_5044850387" description="Pectinesterase inhibitor domain-containing protein" evidence="2">
    <location>
        <begin position="24"/>
        <end position="193"/>
    </location>
</feature>
<evidence type="ECO:0000256" key="1">
    <source>
        <dbReference type="ARBA" id="ARBA00022729"/>
    </source>
</evidence>
<accession>A0ABD3EBF6</accession>
<dbReference type="InterPro" id="IPR035513">
    <property type="entry name" value="Invertase/methylesterase_inhib"/>
</dbReference>
<gene>
    <name evidence="4" type="ORF">CASFOL_006843</name>
</gene>
<organism evidence="4 5">
    <name type="scientific">Castilleja foliolosa</name>
    <dbReference type="NCBI Taxonomy" id="1961234"/>
    <lineage>
        <taxon>Eukaryota</taxon>
        <taxon>Viridiplantae</taxon>
        <taxon>Streptophyta</taxon>
        <taxon>Embryophyta</taxon>
        <taxon>Tracheophyta</taxon>
        <taxon>Spermatophyta</taxon>
        <taxon>Magnoliopsida</taxon>
        <taxon>eudicotyledons</taxon>
        <taxon>Gunneridae</taxon>
        <taxon>Pentapetalae</taxon>
        <taxon>asterids</taxon>
        <taxon>lamiids</taxon>
        <taxon>Lamiales</taxon>
        <taxon>Orobanchaceae</taxon>
        <taxon>Pedicularideae</taxon>
        <taxon>Castillejinae</taxon>
        <taxon>Castilleja</taxon>
    </lineage>
</organism>
<keyword evidence="1 2" id="KW-0732">Signal</keyword>
<dbReference type="NCBIfam" id="TIGR01614">
    <property type="entry name" value="PME_inhib"/>
    <property type="match status" value="1"/>
</dbReference>
<evidence type="ECO:0000259" key="3">
    <source>
        <dbReference type="SMART" id="SM00856"/>
    </source>
</evidence>
<sequence length="193" mass="21547">MSPITMFFISFLYALTLISFATATNITNAQIVTVIKSSCDGALYRNTCVDALSDYSYFIRKYHSKTQMGKLMIAIAMKATYKTQKIVNQNLASTLSNSNKNIKDCNIHMSSSYSNLNSSLTEVRNIMGHPNSQMYNFRKSNVMTWLSSALTDAYDCNDVLSDIHTGNIRNRIRALVKLATEMISSSLAVCSKL</sequence>
<name>A0ABD3EBF6_9LAMI</name>
<keyword evidence="5" id="KW-1185">Reference proteome</keyword>
<feature type="domain" description="Pectinesterase inhibitor" evidence="3">
    <location>
        <begin position="30"/>
        <end position="189"/>
    </location>
</feature>
<dbReference type="InterPro" id="IPR051955">
    <property type="entry name" value="PME_Inhibitor"/>
</dbReference>
<dbReference type="Pfam" id="PF04043">
    <property type="entry name" value="PMEI"/>
    <property type="match status" value="1"/>
</dbReference>
<dbReference type="SMART" id="SM00856">
    <property type="entry name" value="PMEI"/>
    <property type="match status" value="1"/>
</dbReference>
<dbReference type="PANTHER" id="PTHR31080">
    <property type="entry name" value="PECTINESTERASE INHIBITOR-LIKE"/>
    <property type="match status" value="1"/>
</dbReference>
<dbReference type="Gene3D" id="1.20.140.40">
    <property type="entry name" value="Invertase/pectin methylesterase inhibitor family protein"/>
    <property type="match status" value="1"/>
</dbReference>
<reference evidence="5" key="1">
    <citation type="journal article" date="2024" name="IScience">
        <title>Strigolactones Initiate the Formation of Haustorium-like Structures in Castilleja.</title>
        <authorList>
            <person name="Buerger M."/>
            <person name="Peterson D."/>
            <person name="Chory J."/>
        </authorList>
    </citation>
    <scope>NUCLEOTIDE SEQUENCE [LARGE SCALE GENOMIC DNA]</scope>
</reference>
<feature type="signal peptide" evidence="2">
    <location>
        <begin position="1"/>
        <end position="23"/>
    </location>
</feature>
<evidence type="ECO:0000313" key="5">
    <source>
        <dbReference type="Proteomes" id="UP001632038"/>
    </source>
</evidence>
<dbReference type="PANTHER" id="PTHR31080:SF296">
    <property type="entry name" value="OS05G0360900 PROTEIN"/>
    <property type="match status" value="1"/>
</dbReference>